<dbReference type="Gene3D" id="3.40.50.1820">
    <property type="entry name" value="alpha/beta hydrolase"/>
    <property type="match status" value="1"/>
</dbReference>
<dbReference type="PRINTS" id="PR00111">
    <property type="entry name" value="ABHYDROLASE"/>
</dbReference>
<accession>A0A844G7B5</accession>
<dbReference type="InterPro" id="IPR029058">
    <property type="entry name" value="AB_hydrolase_fold"/>
</dbReference>
<dbReference type="Proteomes" id="UP000435649">
    <property type="component" value="Unassembled WGS sequence"/>
</dbReference>
<evidence type="ECO:0000313" key="2">
    <source>
        <dbReference type="EMBL" id="MST98338.1"/>
    </source>
</evidence>
<feature type="domain" description="AB hydrolase-1" evidence="1">
    <location>
        <begin position="29"/>
        <end position="265"/>
    </location>
</feature>
<comment type="caution">
    <text evidence="2">The sequence shown here is derived from an EMBL/GenBank/DDBJ whole genome shotgun (WGS) entry which is preliminary data.</text>
</comment>
<protein>
    <submittedName>
        <fullName evidence="2">Alpha/beta fold hydrolase</fullName>
    </submittedName>
</protein>
<dbReference type="PANTHER" id="PTHR46438:SF11">
    <property type="entry name" value="LIPASE-RELATED"/>
    <property type="match status" value="1"/>
</dbReference>
<evidence type="ECO:0000313" key="3">
    <source>
        <dbReference type="Proteomes" id="UP000435649"/>
    </source>
</evidence>
<dbReference type="EMBL" id="VUNS01000018">
    <property type="protein sequence ID" value="MST98338.1"/>
    <property type="molecule type" value="Genomic_DNA"/>
</dbReference>
<dbReference type="Pfam" id="PF00561">
    <property type="entry name" value="Abhydrolase_1"/>
    <property type="match status" value="1"/>
</dbReference>
<keyword evidence="3" id="KW-1185">Reference proteome</keyword>
<dbReference type="RefSeq" id="WP_154419379.1">
    <property type="nucleotide sequence ID" value="NZ_VUNS01000018.1"/>
</dbReference>
<proteinExistence type="predicted"/>
<dbReference type="SUPFAM" id="SSF53474">
    <property type="entry name" value="alpha/beta-Hydrolases"/>
    <property type="match status" value="1"/>
</dbReference>
<dbReference type="AlphaFoldDB" id="A0A844G7B5"/>
<name>A0A844G7B5_9BACT</name>
<keyword evidence="2" id="KW-0378">Hydrolase</keyword>
<dbReference type="GO" id="GO:0016787">
    <property type="term" value="F:hydrolase activity"/>
    <property type="evidence" value="ECO:0007669"/>
    <property type="project" value="UniProtKB-KW"/>
</dbReference>
<reference evidence="2 3" key="1">
    <citation type="submission" date="2019-08" db="EMBL/GenBank/DDBJ databases">
        <title>In-depth cultivation of the pig gut microbiome towards novel bacterial diversity and tailored functional studies.</title>
        <authorList>
            <person name="Wylensek D."/>
            <person name="Hitch T.C.A."/>
            <person name="Clavel T."/>
        </authorList>
    </citation>
    <scope>NUCLEOTIDE SEQUENCE [LARGE SCALE GENOMIC DNA]</scope>
    <source>
        <strain evidence="2 3">BBE-744-WT-12</strain>
    </source>
</reference>
<organism evidence="2 3">
    <name type="scientific">Victivallis lenta</name>
    <dbReference type="NCBI Taxonomy" id="2606640"/>
    <lineage>
        <taxon>Bacteria</taxon>
        <taxon>Pseudomonadati</taxon>
        <taxon>Lentisphaerota</taxon>
        <taxon>Lentisphaeria</taxon>
        <taxon>Victivallales</taxon>
        <taxon>Victivallaceae</taxon>
        <taxon>Victivallis</taxon>
    </lineage>
</organism>
<gene>
    <name evidence="2" type="ORF">FYJ85_14945</name>
</gene>
<dbReference type="PANTHER" id="PTHR46438">
    <property type="entry name" value="ALPHA/BETA-HYDROLASES SUPERFAMILY PROTEIN"/>
    <property type="match status" value="1"/>
</dbReference>
<dbReference type="InterPro" id="IPR000073">
    <property type="entry name" value="AB_hydrolase_1"/>
</dbReference>
<evidence type="ECO:0000259" key="1">
    <source>
        <dbReference type="Pfam" id="PF00561"/>
    </source>
</evidence>
<sequence length="845" mass="96169">MDERRYVELTDERGTINRIAWYDSGGDGPPVLLIHGFAEYACTWDAVIDLLPDGYRYIRLDVKGFGYSSKNDPEHTTLFDLAACTAEFIRRFDLKNLVLAGHSMGGAISCLLLSYADIAERVDKLILIDPAGMFTEVPEFIASLALVSPQNPLLRFASEDLMVYLVMSQAYFREGKISQELIRQYAEAMRLPGARESVIAAARNFRIPNVPAFQAELRKLKLPTLIIWGAEDRIIPLDDADKFHDCLVNSKLVVFPECGHSPQEEMPEETAAAVAEFLNDAAAPALPEPDGAIPAMPDAAAEQKPALGAQLRSLTDSYTLKMHRLVDRWSFGTIFLFGFIKILQLLKKFGMRAEENGWRKATGIFLRNEYSKFVLSCFRLTYYKQEPVPDNFITARQLLIRNLADYIRNHSQLHWSAAPAMFRLGRKKIDFTDIAEAFYDKTGELLWIEMHFDTSRENFSLLTPEQIRDALRRMVININKLRVSECGDQGRVLAGRLRRWARRVPGYSYGARHELKNLVERLLTATFIHCELLPRDPAAMRGRRLSSPNLRKYRNPGWGVLNVIARYTPDFREADLWVQFHHVPVDGMPMQELLADLKQSWGCAGVLAYPALSSPAARPEILYAGNRLFRNRFFIDFEPMLALRRELNAKYVTLMEGPATVAGMLIWGLAQHRFFRNCKMLFPVDSEPKSGNPAERELSLVFIRAGKYIDRSNPLDGFLNFQKEFNQRLWHTRKGSSESYELLELYSMIHPLFYQIALRLMPGSMSEFVGSMGLSILRNADVFISPLSDLQVNGFMTIGDLTHPTEDGGTAGAVSSCGTRDQIRFYQEAMTDLARNYRRFLERQP</sequence>